<dbReference type="OrthoDB" id="9090890at2"/>
<evidence type="ECO:0008006" key="3">
    <source>
        <dbReference type="Google" id="ProtNLM"/>
    </source>
</evidence>
<dbReference type="InterPro" id="IPR024265">
    <property type="entry name" value="DUF3788"/>
</dbReference>
<evidence type="ECO:0000313" key="1">
    <source>
        <dbReference type="EMBL" id="EEG72479.1"/>
    </source>
</evidence>
<comment type="caution">
    <text evidence="1">The sequence shown here is derived from an EMBL/GenBank/DDBJ whole genome shotgun (WGS) entry which is preliminary data.</text>
</comment>
<dbReference type="RefSeq" id="WP_006444827.1">
    <property type="nucleotide sequence ID" value="NZ_CP036524.1"/>
</dbReference>
<protein>
    <recommendedName>
        <fullName evidence="3">DUF3788 domain-containing protein</fullName>
    </recommendedName>
</protein>
<dbReference type="Proteomes" id="UP000004893">
    <property type="component" value="Unassembled WGS sequence"/>
</dbReference>
<proteinExistence type="predicted"/>
<accession>C0C5U5</accession>
<organism evidence="1 2">
    <name type="scientific">[Clostridium] hylemonae DSM 15053</name>
    <dbReference type="NCBI Taxonomy" id="553973"/>
    <lineage>
        <taxon>Bacteria</taxon>
        <taxon>Bacillati</taxon>
        <taxon>Bacillota</taxon>
        <taxon>Clostridia</taxon>
        <taxon>Lachnospirales</taxon>
        <taxon>Lachnospiraceae</taxon>
    </lineage>
</organism>
<dbReference type="STRING" id="553973.CLOHYLEM_07482"/>
<dbReference type="eggNOG" id="COG3708">
    <property type="taxonomic scope" value="Bacteria"/>
</dbReference>
<evidence type="ECO:0000313" key="2">
    <source>
        <dbReference type="Proteomes" id="UP000004893"/>
    </source>
</evidence>
<reference evidence="1" key="2">
    <citation type="submission" date="2013-06" db="EMBL/GenBank/DDBJ databases">
        <title>Draft genome sequence of Clostridium hylemonae (DSM 15053).</title>
        <authorList>
            <person name="Sudarsanam P."/>
            <person name="Ley R."/>
            <person name="Guruge J."/>
            <person name="Turnbaugh P.J."/>
            <person name="Mahowald M."/>
            <person name="Liep D."/>
            <person name="Gordon J."/>
        </authorList>
    </citation>
    <scope>NUCLEOTIDE SEQUENCE</scope>
    <source>
        <strain evidence="1">DSM 15053</strain>
    </source>
</reference>
<sequence length="145" mass="16356">MKWHQLYDAGREPDMKQIGEYVGSGLWEELCVHLEEEYKTSPKVEYSGCSMQPGWNVKYKKGGRALCTLYPAEGYFTCMVSIGNREAAEAELLLTACTPYVKDLYERTGGYNGSRWLMIDVTEPEILDDTINLIGTRAPKKSAAK</sequence>
<keyword evidence="2" id="KW-1185">Reference proteome</keyword>
<gene>
    <name evidence="1" type="ORF">CLOHYLEM_07482</name>
</gene>
<dbReference type="Pfam" id="PF12663">
    <property type="entry name" value="DUF3788"/>
    <property type="match status" value="1"/>
</dbReference>
<reference evidence="1" key="1">
    <citation type="submission" date="2009-02" db="EMBL/GenBank/DDBJ databases">
        <authorList>
            <person name="Fulton L."/>
            <person name="Clifton S."/>
            <person name="Fulton B."/>
            <person name="Xu J."/>
            <person name="Minx P."/>
            <person name="Pepin K.H."/>
            <person name="Johnson M."/>
            <person name="Bhonagiri V."/>
            <person name="Nash W.E."/>
            <person name="Mardis E.R."/>
            <person name="Wilson R.K."/>
        </authorList>
    </citation>
    <scope>NUCLEOTIDE SEQUENCE [LARGE SCALE GENOMIC DNA]</scope>
    <source>
        <strain evidence="1">DSM 15053</strain>
    </source>
</reference>
<dbReference type="HOGENOM" id="CLU_125862_1_0_9"/>
<dbReference type="AlphaFoldDB" id="C0C5U5"/>
<name>C0C5U5_9FIRM</name>
<dbReference type="EMBL" id="ABYI02000041">
    <property type="protein sequence ID" value="EEG72479.1"/>
    <property type="molecule type" value="Genomic_DNA"/>
</dbReference>